<dbReference type="GO" id="GO:0003676">
    <property type="term" value="F:nucleic acid binding"/>
    <property type="evidence" value="ECO:0007669"/>
    <property type="project" value="InterPro"/>
</dbReference>
<dbReference type="PhylomeDB" id="A0A0G4HME7"/>
<reference evidence="4" key="1">
    <citation type="submission" date="2014-11" db="EMBL/GenBank/DDBJ databases">
        <authorList>
            <person name="Otto D Thomas"/>
            <person name="Naeem Raeece"/>
        </authorList>
    </citation>
    <scope>NUCLEOTIDE SEQUENCE</scope>
</reference>
<sequence length="280" mass="31257">MLVNGFHVLRVPVEVGSPFYRDLLLKRHMSQSDDVLPPDRTLFVVHVEQGVERKHLTKCFSAFGKVKHVSMKPTVKAARTPALRRENVMEVVNICHVVFEEAGSVEKTLKACRKEKGLSAASLPIAASHANEWLKKEKLRYSDADKLERDVESFMETYDKRKEEEKARQASASGALDEDGFTLVTGSSVKAPDGTVIKSARAPSAPTGAFKLPGGLSGGPADGAEGGKRRKKKRKDEALDFYRHQQREKKKQELAETRKSILEGERAVEEMRKTKKFKAL</sequence>
<dbReference type="Gene3D" id="6.10.250.1770">
    <property type="match status" value="1"/>
</dbReference>
<evidence type="ECO:0000256" key="1">
    <source>
        <dbReference type="ARBA" id="ARBA00006110"/>
    </source>
</evidence>
<protein>
    <recommendedName>
        <fullName evidence="3">Ribosomal RNA-processing protein 7 C-terminal domain-containing protein</fullName>
    </recommendedName>
</protein>
<dbReference type="InterPro" id="IPR012677">
    <property type="entry name" value="Nucleotide-bd_a/b_plait_sf"/>
</dbReference>
<dbReference type="AlphaFoldDB" id="A0A0G4HME7"/>
<dbReference type="InterPro" id="IPR035979">
    <property type="entry name" value="RBD_domain_sf"/>
</dbReference>
<feature type="domain" description="Ribosomal RNA-processing protein 7 C-terminal" evidence="3">
    <location>
        <begin position="140"/>
        <end position="279"/>
    </location>
</feature>
<proteinExistence type="inferred from homology"/>
<organism evidence="4">
    <name type="scientific">Chromera velia CCMP2878</name>
    <dbReference type="NCBI Taxonomy" id="1169474"/>
    <lineage>
        <taxon>Eukaryota</taxon>
        <taxon>Sar</taxon>
        <taxon>Alveolata</taxon>
        <taxon>Colpodellida</taxon>
        <taxon>Chromeraceae</taxon>
        <taxon>Chromera</taxon>
    </lineage>
</organism>
<dbReference type="InterPro" id="IPR040446">
    <property type="entry name" value="RRP7"/>
</dbReference>
<dbReference type="PANTHER" id="PTHR13191">
    <property type="entry name" value="RIBOSOMAL RNA PROCESSING PROTEIN 7-RELATED"/>
    <property type="match status" value="1"/>
</dbReference>
<dbReference type="PANTHER" id="PTHR13191:SF0">
    <property type="entry name" value="RIBOSOMAL RNA-PROCESSING PROTEIN 7 HOMOLOG A-RELATED"/>
    <property type="match status" value="1"/>
</dbReference>
<dbReference type="SUPFAM" id="SSF54928">
    <property type="entry name" value="RNA-binding domain, RBD"/>
    <property type="match status" value="1"/>
</dbReference>
<evidence type="ECO:0000313" key="4">
    <source>
        <dbReference type="EMBL" id="CEM45361.1"/>
    </source>
</evidence>
<dbReference type="GO" id="GO:0034456">
    <property type="term" value="C:UTP-C complex"/>
    <property type="evidence" value="ECO:0007669"/>
    <property type="project" value="TreeGrafter"/>
</dbReference>
<dbReference type="Gene3D" id="3.30.70.330">
    <property type="match status" value="1"/>
</dbReference>
<dbReference type="VEuPathDB" id="CryptoDB:Cvel_29113"/>
<dbReference type="GO" id="GO:0000028">
    <property type="term" value="P:ribosomal small subunit assembly"/>
    <property type="evidence" value="ECO:0007669"/>
    <property type="project" value="TreeGrafter"/>
</dbReference>
<accession>A0A0G4HME7</accession>
<dbReference type="EMBL" id="CDMZ01003164">
    <property type="protein sequence ID" value="CEM45361.1"/>
    <property type="molecule type" value="Genomic_DNA"/>
</dbReference>
<evidence type="ECO:0000259" key="3">
    <source>
        <dbReference type="Pfam" id="PF12923"/>
    </source>
</evidence>
<comment type="similarity">
    <text evidence="1">Belongs to the RRP7 family.</text>
</comment>
<dbReference type="InterPro" id="IPR024326">
    <property type="entry name" value="RRP7_C"/>
</dbReference>
<gene>
    <name evidence="4" type="ORF">Cvel_29113</name>
</gene>
<dbReference type="GO" id="GO:0006364">
    <property type="term" value="P:rRNA processing"/>
    <property type="evidence" value="ECO:0007669"/>
    <property type="project" value="TreeGrafter"/>
</dbReference>
<evidence type="ECO:0000256" key="2">
    <source>
        <dbReference type="SAM" id="MobiDB-lite"/>
    </source>
</evidence>
<feature type="region of interest" description="Disordered" evidence="2">
    <location>
        <begin position="199"/>
        <end position="255"/>
    </location>
</feature>
<dbReference type="Pfam" id="PF12923">
    <property type="entry name" value="RRP7"/>
    <property type="match status" value="1"/>
</dbReference>
<dbReference type="GO" id="GO:0032545">
    <property type="term" value="C:CURI complex"/>
    <property type="evidence" value="ECO:0007669"/>
    <property type="project" value="TreeGrafter"/>
</dbReference>
<feature type="compositionally biased region" description="Basic and acidic residues" evidence="2">
    <location>
        <begin position="235"/>
        <end position="255"/>
    </location>
</feature>
<name>A0A0G4HME7_9ALVE</name>